<keyword evidence="10 11" id="KW-0472">Membrane</keyword>
<dbReference type="PIRSF" id="PIRSF001296">
    <property type="entry name" value="K_ATPase_KdpC"/>
    <property type="match status" value="1"/>
</dbReference>
<dbReference type="RefSeq" id="WP_130608505.1">
    <property type="nucleotide sequence ID" value="NZ_AP019368.1"/>
</dbReference>
<keyword evidence="3 11" id="KW-0633">Potassium transport</keyword>
<dbReference type="EMBL" id="AP019368">
    <property type="protein sequence ID" value="BBH53177.1"/>
    <property type="molecule type" value="Genomic_DNA"/>
</dbReference>
<keyword evidence="2 11" id="KW-1003">Cell membrane</keyword>
<sequence length="194" mass="21291">MGRSLYRCIVITGILFIILGCVYPLFVTLTGRIFFPEESNGGIIYKDNKSIGAKLIGQNFFSPKYFHGRPSAAGEKGYDGLSSSPSNLATTNIKLYENIKSETKKILKENPTIKISDIPNDLVNASGSGLDPHISLQAALLQIPRVAHARKMSEDKLKTLIYSLLEKPALGIIGEENINVLLLNILVDEAKNEE</sequence>
<keyword evidence="9 11" id="KW-0406">Ion transport</keyword>
<dbReference type="InterPro" id="IPR003820">
    <property type="entry name" value="KdpC"/>
</dbReference>
<accession>A0A4V0P2G8</accession>
<keyword evidence="7 11" id="KW-0630">Potassium</keyword>
<reference evidence="12 13" key="1">
    <citation type="submission" date="2018-12" db="EMBL/GenBank/DDBJ databases">
        <title>Rubrispira sanarue gen. nov., sp., nov., a member of the order Silvanigrellales, isolated from a brackish lake in Hamamatsu Japan.</title>
        <authorList>
            <person name="Maejima Y."/>
            <person name="Iino T."/>
            <person name="Muraguchi Y."/>
            <person name="Fukuda K."/>
            <person name="Nojiri H."/>
            <person name="Ohkuma M."/>
            <person name="Moriuchi R."/>
            <person name="Dohra H."/>
            <person name="Kimbara K."/>
            <person name="Shintani M."/>
        </authorList>
    </citation>
    <scope>NUCLEOTIDE SEQUENCE [LARGE SCALE GENOMIC DNA]</scope>
    <source>
        <strain evidence="12 13">RF1110005</strain>
    </source>
</reference>
<evidence type="ECO:0000256" key="8">
    <source>
        <dbReference type="ARBA" id="ARBA00022989"/>
    </source>
</evidence>
<dbReference type="AlphaFoldDB" id="A0A4V0P2G8"/>
<evidence type="ECO:0000256" key="2">
    <source>
        <dbReference type="ARBA" id="ARBA00022475"/>
    </source>
</evidence>
<dbReference type="NCBIfam" id="TIGR00681">
    <property type="entry name" value="kdpC"/>
    <property type="match status" value="1"/>
</dbReference>
<protein>
    <recommendedName>
        <fullName evidence="11">Potassium-transporting ATPase KdpC subunit</fullName>
    </recommendedName>
    <alternativeName>
        <fullName evidence="11">ATP phosphohydrolase [potassium-transporting] C chain</fullName>
    </alternativeName>
    <alternativeName>
        <fullName evidence="11">Potassium-binding and translocating subunit C</fullName>
    </alternativeName>
    <alternativeName>
        <fullName evidence="11">Potassium-translocating ATPase C chain</fullName>
    </alternativeName>
</protein>
<dbReference type="Pfam" id="PF02669">
    <property type="entry name" value="KdpC"/>
    <property type="match status" value="1"/>
</dbReference>
<evidence type="ECO:0000256" key="9">
    <source>
        <dbReference type="ARBA" id="ARBA00023065"/>
    </source>
</evidence>
<dbReference type="HAMAP" id="MF_00276">
    <property type="entry name" value="KdpC"/>
    <property type="match status" value="1"/>
</dbReference>
<dbReference type="PANTHER" id="PTHR30042:SF2">
    <property type="entry name" value="POTASSIUM-TRANSPORTING ATPASE KDPC SUBUNIT"/>
    <property type="match status" value="1"/>
</dbReference>
<evidence type="ECO:0000313" key="12">
    <source>
        <dbReference type="EMBL" id="BBH53177.1"/>
    </source>
</evidence>
<keyword evidence="13" id="KW-1185">Reference proteome</keyword>
<evidence type="ECO:0000313" key="13">
    <source>
        <dbReference type="Proteomes" id="UP000291236"/>
    </source>
</evidence>
<comment type="subcellular location">
    <subcellularLocation>
        <location evidence="11">Cell membrane</location>
        <topology evidence="11">Single-pass membrane protein</topology>
    </subcellularLocation>
</comment>
<dbReference type="Proteomes" id="UP000291236">
    <property type="component" value="Chromosome"/>
</dbReference>
<evidence type="ECO:0000256" key="5">
    <source>
        <dbReference type="ARBA" id="ARBA00022741"/>
    </source>
</evidence>
<evidence type="ECO:0000256" key="11">
    <source>
        <dbReference type="HAMAP-Rule" id="MF_00276"/>
    </source>
</evidence>
<evidence type="ECO:0000256" key="4">
    <source>
        <dbReference type="ARBA" id="ARBA00022692"/>
    </source>
</evidence>
<name>A0A4V0P2G8_FLUSA</name>
<evidence type="ECO:0000256" key="6">
    <source>
        <dbReference type="ARBA" id="ARBA00022840"/>
    </source>
</evidence>
<dbReference type="GO" id="GO:0008556">
    <property type="term" value="F:P-type potassium transmembrane transporter activity"/>
    <property type="evidence" value="ECO:0007669"/>
    <property type="project" value="InterPro"/>
</dbReference>
<keyword evidence="5 11" id="KW-0547">Nucleotide-binding</keyword>
<evidence type="ECO:0000256" key="1">
    <source>
        <dbReference type="ARBA" id="ARBA00022448"/>
    </source>
</evidence>
<feature type="transmembrane region" description="Helical" evidence="11">
    <location>
        <begin position="5"/>
        <end position="26"/>
    </location>
</feature>
<dbReference type="NCBIfam" id="NF001454">
    <property type="entry name" value="PRK00315.1"/>
    <property type="match status" value="1"/>
</dbReference>
<evidence type="ECO:0000256" key="10">
    <source>
        <dbReference type="ARBA" id="ARBA00023136"/>
    </source>
</evidence>
<gene>
    <name evidence="11" type="primary">kdpC</name>
    <name evidence="12" type="ORF">JCM31447_16200</name>
</gene>
<proteinExistence type="inferred from homology"/>
<evidence type="ECO:0000256" key="7">
    <source>
        <dbReference type="ARBA" id="ARBA00022958"/>
    </source>
</evidence>
<comment type="subunit">
    <text evidence="11">The system is composed of three essential subunits: KdpA, KdpB and KdpC.</text>
</comment>
<comment type="similarity">
    <text evidence="11">Belongs to the KdpC family.</text>
</comment>
<dbReference type="KEGG" id="sbf:JCM31447_16200"/>
<dbReference type="GO" id="GO:0005524">
    <property type="term" value="F:ATP binding"/>
    <property type="evidence" value="ECO:0007669"/>
    <property type="project" value="UniProtKB-UniRule"/>
</dbReference>
<dbReference type="PANTHER" id="PTHR30042">
    <property type="entry name" value="POTASSIUM-TRANSPORTING ATPASE C CHAIN"/>
    <property type="match status" value="1"/>
</dbReference>
<dbReference type="GO" id="GO:0005886">
    <property type="term" value="C:plasma membrane"/>
    <property type="evidence" value="ECO:0007669"/>
    <property type="project" value="UniProtKB-SubCell"/>
</dbReference>
<organism evidence="12 13">
    <name type="scientific">Fluviispira sanaruensis</name>
    <dbReference type="NCBI Taxonomy" id="2493639"/>
    <lineage>
        <taxon>Bacteria</taxon>
        <taxon>Pseudomonadati</taxon>
        <taxon>Bdellovibrionota</taxon>
        <taxon>Oligoflexia</taxon>
        <taxon>Silvanigrellales</taxon>
        <taxon>Silvanigrellaceae</taxon>
        <taxon>Fluviispira</taxon>
    </lineage>
</organism>
<keyword evidence="1 11" id="KW-0813">Transport</keyword>
<evidence type="ECO:0000256" key="3">
    <source>
        <dbReference type="ARBA" id="ARBA00022538"/>
    </source>
</evidence>
<keyword evidence="4 11" id="KW-0812">Transmembrane</keyword>
<comment type="function">
    <text evidence="11">Part of the high-affinity ATP-driven potassium transport (or Kdp) system, which catalyzes the hydrolysis of ATP coupled with the electrogenic transport of potassium into the cytoplasm. This subunit acts as a catalytic chaperone that increases the ATP-binding affinity of the ATP-hydrolyzing subunit KdpB by the formation of a transient KdpB/KdpC/ATP ternary complex.</text>
</comment>
<keyword evidence="8 11" id="KW-1133">Transmembrane helix</keyword>
<keyword evidence="6 11" id="KW-0067">ATP-binding</keyword>
<dbReference type="OrthoDB" id="9788285at2"/>
<dbReference type="PROSITE" id="PS51257">
    <property type="entry name" value="PROKAR_LIPOPROTEIN"/>
    <property type="match status" value="1"/>
</dbReference>